<reference evidence="3" key="2">
    <citation type="journal article" date="2021" name="J Anim Sci Technol">
        <title>Complete genome sequence of Paenibacillus konkukensis sp. nov. SK3146 as a potential probiotic strain.</title>
        <authorList>
            <person name="Jung H.I."/>
            <person name="Park S."/>
            <person name="Niu K.M."/>
            <person name="Lee S.W."/>
            <person name="Kothari D."/>
            <person name="Yi K.J."/>
            <person name="Kim S.K."/>
        </authorList>
    </citation>
    <scope>NUCLEOTIDE SEQUENCE</scope>
    <source>
        <strain evidence="3">SK3146</strain>
    </source>
</reference>
<evidence type="ECO:0000313" key="4">
    <source>
        <dbReference type="Proteomes" id="UP001057134"/>
    </source>
</evidence>
<evidence type="ECO:0000313" key="3">
    <source>
        <dbReference type="EMBL" id="UQZ87545.1"/>
    </source>
</evidence>
<dbReference type="PANTHER" id="PTHR33164:SF43">
    <property type="entry name" value="HTH-TYPE TRANSCRIPTIONAL REPRESSOR YETL"/>
    <property type="match status" value="1"/>
</dbReference>
<dbReference type="SMART" id="SM00347">
    <property type="entry name" value="HTH_MARR"/>
    <property type="match status" value="1"/>
</dbReference>
<protein>
    <submittedName>
        <fullName evidence="3">Transcriptional repressor MprA</fullName>
    </submittedName>
</protein>
<dbReference type="PRINTS" id="PR00598">
    <property type="entry name" value="HTHMARR"/>
</dbReference>
<keyword evidence="1" id="KW-0238">DNA-binding</keyword>
<reference evidence="3" key="1">
    <citation type="submission" date="2018-02" db="EMBL/GenBank/DDBJ databases">
        <authorList>
            <person name="Kim S.-K."/>
            <person name="Jung H.-I."/>
            <person name="Lee S.-W."/>
        </authorList>
    </citation>
    <scope>NUCLEOTIDE SEQUENCE</scope>
    <source>
        <strain evidence="3">SK3146</strain>
    </source>
</reference>
<dbReference type="EMBL" id="CP027059">
    <property type="protein sequence ID" value="UQZ87545.1"/>
    <property type="molecule type" value="Genomic_DNA"/>
</dbReference>
<dbReference type="Pfam" id="PF01047">
    <property type="entry name" value="MarR"/>
    <property type="match status" value="1"/>
</dbReference>
<dbReference type="InterPro" id="IPR000835">
    <property type="entry name" value="HTH_MarR-typ"/>
</dbReference>
<proteinExistence type="predicted"/>
<dbReference type="PANTHER" id="PTHR33164">
    <property type="entry name" value="TRANSCRIPTIONAL REGULATOR, MARR FAMILY"/>
    <property type="match status" value="1"/>
</dbReference>
<dbReference type="InterPro" id="IPR036388">
    <property type="entry name" value="WH-like_DNA-bd_sf"/>
</dbReference>
<dbReference type="PROSITE" id="PS50995">
    <property type="entry name" value="HTH_MARR_2"/>
    <property type="match status" value="1"/>
</dbReference>
<dbReference type="InterPro" id="IPR039422">
    <property type="entry name" value="MarR/SlyA-like"/>
</dbReference>
<dbReference type="InterPro" id="IPR036390">
    <property type="entry name" value="WH_DNA-bd_sf"/>
</dbReference>
<accession>A0ABY4S126</accession>
<dbReference type="RefSeq" id="WP_249862996.1">
    <property type="nucleotide sequence ID" value="NZ_CP027059.1"/>
</dbReference>
<dbReference type="Proteomes" id="UP001057134">
    <property type="component" value="Chromosome"/>
</dbReference>
<name>A0ABY4S126_9BACL</name>
<keyword evidence="4" id="KW-1185">Reference proteome</keyword>
<dbReference type="Gene3D" id="1.10.10.10">
    <property type="entry name" value="Winged helix-like DNA-binding domain superfamily/Winged helix DNA-binding domain"/>
    <property type="match status" value="1"/>
</dbReference>
<evidence type="ECO:0000259" key="2">
    <source>
        <dbReference type="PROSITE" id="PS50995"/>
    </source>
</evidence>
<sequence length="184" mass="20922">MGRKTSKDQPTDQRLPRLGVEPYLQLMGRTAAPETDAKSAHMGLVMLWLSDHILDVMDEELASYGITESKLDLLLLLILHQDKGMITPSAIAARLGIRRASATALLDWLEKRQWIAREQSDQDRRMIHVSITPEGKELVERLLPAFWRTCASLVEVLEPEERAVFEKVLLKLNDTIEKRLDAGR</sequence>
<feature type="domain" description="HTH marR-type" evidence="2">
    <location>
        <begin position="39"/>
        <end position="174"/>
    </location>
</feature>
<gene>
    <name evidence="3" type="primary">mprA_4</name>
    <name evidence="3" type="ORF">SK3146_06847</name>
</gene>
<dbReference type="SUPFAM" id="SSF46785">
    <property type="entry name" value="Winged helix' DNA-binding domain"/>
    <property type="match status" value="1"/>
</dbReference>
<organism evidence="3 4">
    <name type="scientific">Paenibacillus konkukensis</name>
    <dbReference type="NCBI Taxonomy" id="2020716"/>
    <lineage>
        <taxon>Bacteria</taxon>
        <taxon>Bacillati</taxon>
        <taxon>Bacillota</taxon>
        <taxon>Bacilli</taxon>
        <taxon>Bacillales</taxon>
        <taxon>Paenibacillaceae</taxon>
        <taxon>Paenibacillus</taxon>
    </lineage>
</organism>
<evidence type="ECO:0000256" key="1">
    <source>
        <dbReference type="ARBA" id="ARBA00023125"/>
    </source>
</evidence>